<evidence type="ECO:0000256" key="5">
    <source>
        <dbReference type="HAMAP-Rule" id="MF_03166"/>
    </source>
</evidence>
<dbReference type="NCBIfam" id="NF003592">
    <property type="entry name" value="PRK05254.1-5"/>
    <property type="match status" value="1"/>
</dbReference>
<accession>A0ABQ8TCW7</accession>
<protein>
    <recommendedName>
        <fullName evidence="5 7">Uracil-DNA glycosylase</fullName>
        <shortName evidence="5">UDG</shortName>
        <ecNumber evidence="5 7">3.2.2.27</ecNumber>
    </recommendedName>
</protein>
<sequence>MACQKNIMNFFKPVAVKRPLSNIVDNDTNKKPKVENVNETLEADKCKEVNKNSPFFSKYIQAKIKLTSKRFPALHPNIGESWFEALSSEFGKPYFKKLSEFLAKERASNTVYPPEHQVWTWTHTCHISKVKVVILGQDPYHNPRQAHGTKSVFQCFCWGTTSSKEFATATCEANCNVMHLLNMYKELERDIPGFQTPRHGNLIGWARQGVLLLNACLTVRAHNANSHKDQGWENLTDAVVKYISDNSRNVVFLLWGSYAQKKAASVDKKKHHLLMSTHPSPLSAHRGFLGCGHFSRCNELLKEKGKKPIDWGDLPEE</sequence>
<dbReference type="Proteomes" id="UP001148838">
    <property type="component" value="Unassembled WGS sequence"/>
</dbReference>
<keyword evidence="4 5" id="KW-0234">DNA repair</keyword>
<dbReference type="PANTHER" id="PTHR11264">
    <property type="entry name" value="URACIL-DNA GLYCOSYLASE"/>
    <property type="match status" value="1"/>
</dbReference>
<keyword evidence="2 5" id="KW-0227">DNA damage</keyword>
<feature type="domain" description="Uracil-DNA glycosylase-like" evidence="8">
    <location>
        <begin position="123"/>
        <end position="301"/>
    </location>
</feature>
<dbReference type="SMART" id="SM00987">
    <property type="entry name" value="UreE_C"/>
    <property type="match status" value="1"/>
</dbReference>
<evidence type="ECO:0000256" key="4">
    <source>
        <dbReference type="ARBA" id="ARBA00023204"/>
    </source>
</evidence>
<dbReference type="CDD" id="cd10027">
    <property type="entry name" value="UDG-F1-like"/>
    <property type="match status" value="1"/>
</dbReference>
<dbReference type="PROSITE" id="PS00130">
    <property type="entry name" value="U_DNA_GLYCOSYLASE"/>
    <property type="match status" value="1"/>
</dbReference>
<evidence type="ECO:0000259" key="8">
    <source>
        <dbReference type="SMART" id="SM00986"/>
    </source>
</evidence>
<evidence type="ECO:0000313" key="10">
    <source>
        <dbReference type="Proteomes" id="UP001148838"/>
    </source>
</evidence>
<dbReference type="NCBIfam" id="TIGR00628">
    <property type="entry name" value="ung"/>
    <property type="match status" value="1"/>
</dbReference>
<gene>
    <name evidence="9" type="ORF">ANN_05177</name>
</gene>
<proteinExistence type="inferred from homology"/>
<comment type="subcellular location">
    <subcellularLocation>
        <location evidence="5">Mitochondrion</location>
    </subcellularLocation>
    <subcellularLocation>
        <location evidence="5">Nucleus</location>
    </subcellularLocation>
</comment>
<dbReference type="NCBIfam" id="NF003588">
    <property type="entry name" value="PRK05254.1-1"/>
    <property type="match status" value="1"/>
</dbReference>
<name>A0ABQ8TCW7_PERAM</name>
<evidence type="ECO:0000256" key="6">
    <source>
        <dbReference type="PROSITE-ProRule" id="PRU10072"/>
    </source>
</evidence>
<comment type="function">
    <text evidence="5 7">Excises uracil residues from the DNA which can arise as a result of misincorporation of dUMP residues by DNA polymerase or due to deamination of cytosine.</text>
</comment>
<comment type="similarity">
    <text evidence="1 5 7">Belongs to the uracil-DNA glycosylase (UDG) superfamily. UNG family.</text>
</comment>
<keyword evidence="3 5" id="KW-0378">Hydrolase</keyword>
<dbReference type="SUPFAM" id="SSF52141">
    <property type="entry name" value="Uracil-DNA glycosylase-like"/>
    <property type="match status" value="1"/>
</dbReference>
<comment type="catalytic activity">
    <reaction evidence="5 7">
        <text>Hydrolyzes single-stranded DNA or mismatched double-stranded DNA and polynucleotides, releasing free uracil.</text>
        <dbReference type="EC" id="3.2.2.27"/>
    </reaction>
</comment>
<keyword evidence="5" id="KW-0539">Nucleus</keyword>
<feature type="active site" description="Proton acceptor" evidence="5 6">
    <location>
        <position position="138"/>
    </location>
</feature>
<evidence type="ECO:0000256" key="2">
    <source>
        <dbReference type="ARBA" id="ARBA00022763"/>
    </source>
</evidence>
<dbReference type="SMART" id="SM00986">
    <property type="entry name" value="UDG"/>
    <property type="match status" value="1"/>
</dbReference>
<dbReference type="InterPro" id="IPR002043">
    <property type="entry name" value="UDG_fam1"/>
</dbReference>
<dbReference type="HAMAP" id="MF_00148">
    <property type="entry name" value="UDG"/>
    <property type="match status" value="1"/>
</dbReference>
<dbReference type="InterPro" id="IPR036895">
    <property type="entry name" value="Uracil-DNA_glycosylase-like_sf"/>
</dbReference>
<dbReference type="Gene3D" id="3.40.470.10">
    <property type="entry name" value="Uracil-DNA glycosylase-like domain"/>
    <property type="match status" value="1"/>
</dbReference>
<keyword evidence="5" id="KW-0496">Mitochondrion</keyword>
<dbReference type="InterPro" id="IPR005122">
    <property type="entry name" value="Uracil-DNA_glycosylase-like"/>
</dbReference>
<evidence type="ECO:0000256" key="3">
    <source>
        <dbReference type="ARBA" id="ARBA00022801"/>
    </source>
</evidence>
<dbReference type="PANTHER" id="PTHR11264:SF0">
    <property type="entry name" value="URACIL-DNA GLYCOSYLASE"/>
    <property type="match status" value="1"/>
</dbReference>
<evidence type="ECO:0000313" key="9">
    <source>
        <dbReference type="EMBL" id="KAJ4443505.1"/>
    </source>
</evidence>
<dbReference type="Pfam" id="PF03167">
    <property type="entry name" value="UDG"/>
    <property type="match status" value="1"/>
</dbReference>
<dbReference type="NCBIfam" id="NF003589">
    <property type="entry name" value="PRK05254.1-2"/>
    <property type="match status" value="1"/>
</dbReference>
<dbReference type="EMBL" id="JAJSOF020000013">
    <property type="protein sequence ID" value="KAJ4443505.1"/>
    <property type="molecule type" value="Genomic_DNA"/>
</dbReference>
<dbReference type="InterPro" id="IPR018085">
    <property type="entry name" value="Ura-DNA_Glyclase_AS"/>
</dbReference>
<dbReference type="EC" id="3.2.2.27" evidence="5 7"/>
<organism evidence="9 10">
    <name type="scientific">Periplaneta americana</name>
    <name type="common">American cockroach</name>
    <name type="synonym">Blatta americana</name>
    <dbReference type="NCBI Taxonomy" id="6978"/>
    <lineage>
        <taxon>Eukaryota</taxon>
        <taxon>Metazoa</taxon>
        <taxon>Ecdysozoa</taxon>
        <taxon>Arthropoda</taxon>
        <taxon>Hexapoda</taxon>
        <taxon>Insecta</taxon>
        <taxon>Pterygota</taxon>
        <taxon>Neoptera</taxon>
        <taxon>Polyneoptera</taxon>
        <taxon>Dictyoptera</taxon>
        <taxon>Blattodea</taxon>
        <taxon>Blattoidea</taxon>
        <taxon>Blattidae</taxon>
        <taxon>Blattinae</taxon>
        <taxon>Periplaneta</taxon>
    </lineage>
</organism>
<evidence type="ECO:0000256" key="7">
    <source>
        <dbReference type="RuleBase" id="RU003780"/>
    </source>
</evidence>
<evidence type="ECO:0000256" key="1">
    <source>
        <dbReference type="ARBA" id="ARBA00008184"/>
    </source>
</evidence>
<reference evidence="9 10" key="1">
    <citation type="journal article" date="2022" name="Allergy">
        <title>Genome assembly and annotation of Periplaneta americana reveal a comprehensive cockroach allergen profile.</title>
        <authorList>
            <person name="Wang L."/>
            <person name="Xiong Q."/>
            <person name="Saelim N."/>
            <person name="Wang L."/>
            <person name="Nong W."/>
            <person name="Wan A.T."/>
            <person name="Shi M."/>
            <person name="Liu X."/>
            <person name="Cao Q."/>
            <person name="Hui J.H.L."/>
            <person name="Sookrung N."/>
            <person name="Leung T.F."/>
            <person name="Tungtrongchitr A."/>
            <person name="Tsui S.K.W."/>
        </authorList>
    </citation>
    <scope>NUCLEOTIDE SEQUENCE [LARGE SCALE GENOMIC DNA]</scope>
    <source>
        <strain evidence="9">PWHHKU_190912</strain>
    </source>
</reference>
<comment type="caution">
    <text evidence="9">The sequence shown here is derived from an EMBL/GenBank/DDBJ whole genome shotgun (WGS) entry which is preliminary data.</text>
</comment>
<keyword evidence="10" id="KW-1185">Reference proteome</keyword>